<name>A0ABR5HLN0_9BURK</name>
<dbReference type="Proteomes" id="UP000242951">
    <property type="component" value="Unassembled WGS sequence"/>
</dbReference>
<keyword evidence="1" id="KW-0808">Transferase</keyword>
<keyword evidence="1" id="KW-0012">Acyltransferase</keyword>
<proteinExistence type="predicted"/>
<comment type="caution">
    <text evidence="1">The sequence shown here is derived from an EMBL/GenBank/DDBJ whole genome shotgun (WGS) entry which is preliminary data.</text>
</comment>
<dbReference type="GO" id="GO:0016787">
    <property type="term" value="F:hydrolase activity"/>
    <property type="evidence" value="ECO:0007669"/>
    <property type="project" value="UniProtKB-KW"/>
</dbReference>
<protein>
    <submittedName>
        <fullName evidence="1">Hydrolase or acyltransferase (Alpha/beta hydrolase superfamily)</fullName>
    </submittedName>
</protein>
<sequence>MLDSPVIAGWKTELLRVSQWTGLDERLSPAATKKRRTHWASRDEAWRHFHSKPAFARWDERILSAYIDCAIPQTQPNGARTLAFDRHIEYLIYRTLPGTLSARLAHGAPVPVEFIAGTHSREVRHVGLEMTRRIVGERFEWVNGSHLFPMERPTA</sequence>
<dbReference type="Gene3D" id="3.40.50.1820">
    <property type="entry name" value="alpha/beta hydrolase"/>
    <property type="match status" value="1"/>
</dbReference>
<evidence type="ECO:0000313" key="2">
    <source>
        <dbReference type="Proteomes" id="UP000242951"/>
    </source>
</evidence>
<dbReference type="SUPFAM" id="SSF53474">
    <property type="entry name" value="alpha/beta-Hydrolases"/>
    <property type="match status" value="1"/>
</dbReference>
<dbReference type="InterPro" id="IPR029058">
    <property type="entry name" value="AB_hydrolase_fold"/>
</dbReference>
<organism evidence="1 2">
    <name type="scientific">Candidatus Burkholderia pumila</name>
    <dbReference type="NCBI Taxonomy" id="1090375"/>
    <lineage>
        <taxon>Bacteria</taxon>
        <taxon>Pseudomonadati</taxon>
        <taxon>Pseudomonadota</taxon>
        <taxon>Betaproteobacteria</taxon>
        <taxon>Burkholderiales</taxon>
        <taxon>Burkholderiaceae</taxon>
        <taxon>Burkholderia</taxon>
    </lineage>
</organism>
<keyword evidence="1" id="KW-0378">Hydrolase</keyword>
<reference evidence="1 2" key="1">
    <citation type="submission" date="2015-06" db="EMBL/GenBank/DDBJ databases">
        <title>Comparative genomics of Burkholderia leaf nodule symbionts.</title>
        <authorList>
            <person name="Carlier A."/>
            <person name="Eberl L."/>
            <person name="Pinto-Carbo M."/>
        </authorList>
    </citation>
    <scope>NUCLEOTIDE SEQUENCE [LARGE SCALE GENOMIC DNA]</scope>
    <source>
        <strain evidence="1 2">UZHbot3</strain>
    </source>
</reference>
<dbReference type="GO" id="GO:0016746">
    <property type="term" value="F:acyltransferase activity"/>
    <property type="evidence" value="ECO:0007669"/>
    <property type="project" value="UniProtKB-KW"/>
</dbReference>
<keyword evidence="2" id="KW-1185">Reference proteome</keyword>
<dbReference type="EMBL" id="LELG01000118">
    <property type="protein sequence ID" value="KMQ80282.1"/>
    <property type="molecule type" value="Genomic_DNA"/>
</dbReference>
<accession>A0ABR5HLN0</accession>
<gene>
    <name evidence="1" type="ORF">BPMI_01126</name>
</gene>
<evidence type="ECO:0000313" key="1">
    <source>
        <dbReference type="EMBL" id="KMQ80282.1"/>
    </source>
</evidence>